<dbReference type="PROSITE" id="PS50297">
    <property type="entry name" value="ANK_REP_REGION"/>
    <property type="match status" value="2"/>
</dbReference>
<keyword evidence="6 8" id="KW-0040">ANK repeat</keyword>
<dbReference type="Pfam" id="PF00023">
    <property type="entry name" value="Ank"/>
    <property type="match status" value="1"/>
</dbReference>
<feature type="non-terminal residue" evidence="9">
    <location>
        <position position="1"/>
    </location>
</feature>
<evidence type="ECO:0000313" key="9">
    <source>
        <dbReference type="EMBL" id="UYV68525.1"/>
    </source>
</evidence>
<evidence type="ECO:0000313" key="10">
    <source>
        <dbReference type="Proteomes" id="UP001235939"/>
    </source>
</evidence>
<feature type="repeat" description="ANK" evidence="8">
    <location>
        <begin position="31"/>
        <end position="63"/>
    </location>
</feature>
<feature type="repeat" description="ANK" evidence="8">
    <location>
        <begin position="64"/>
        <end position="96"/>
    </location>
</feature>
<dbReference type="Proteomes" id="UP001235939">
    <property type="component" value="Chromosome 06"/>
</dbReference>
<evidence type="ECO:0000256" key="5">
    <source>
        <dbReference type="ARBA" id="ARBA00023028"/>
    </source>
</evidence>
<dbReference type="Gene3D" id="1.25.40.20">
    <property type="entry name" value="Ankyrin repeat-containing domain"/>
    <property type="match status" value="2"/>
</dbReference>
<keyword evidence="5" id="KW-0638">Presynaptic neurotoxin</keyword>
<keyword evidence="7" id="KW-0472">Membrane</keyword>
<evidence type="ECO:0000256" key="1">
    <source>
        <dbReference type="ARBA" id="ARBA00004175"/>
    </source>
</evidence>
<dbReference type="InterPro" id="IPR036770">
    <property type="entry name" value="Ankyrin_rpt-contain_sf"/>
</dbReference>
<organism evidence="9 10">
    <name type="scientific">Cordylochernes scorpioides</name>
    <dbReference type="NCBI Taxonomy" id="51811"/>
    <lineage>
        <taxon>Eukaryota</taxon>
        <taxon>Metazoa</taxon>
        <taxon>Ecdysozoa</taxon>
        <taxon>Arthropoda</taxon>
        <taxon>Chelicerata</taxon>
        <taxon>Arachnida</taxon>
        <taxon>Pseudoscorpiones</taxon>
        <taxon>Cheliferoidea</taxon>
        <taxon>Chernetidae</taxon>
        <taxon>Cordylochernes</taxon>
    </lineage>
</organism>
<dbReference type="SUPFAM" id="SSF48403">
    <property type="entry name" value="Ankyrin repeat"/>
    <property type="match status" value="1"/>
</dbReference>
<evidence type="ECO:0008006" key="11">
    <source>
        <dbReference type="Google" id="ProtNLM"/>
    </source>
</evidence>
<proteinExistence type="predicted"/>
<dbReference type="PANTHER" id="PTHR24126">
    <property type="entry name" value="ANKYRIN REPEAT, PH AND SEC7 DOMAIN CONTAINING PROTEIN SECG-RELATED"/>
    <property type="match status" value="1"/>
</dbReference>
<dbReference type="InterPro" id="IPR002110">
    <property type="entry name" value="Ankyrin_rpt"/>
</dbReference>
<evidence type="ECO:0000256" key="8">
    <source>
        <dbReference type="PROSITE-ProRule" id="PRU00023"/>
    </source>
</evidence>
<keyword evidence="3" id="KW-1052">Target cell membrane</keyword>
<accession>A0ABY6KLS1</accession>
<keyword evidence="2" id="KW-0268">Exocytosis</keyword>
<keyword evidence="7" id="KW-1053">Target membrane</keyword>
<keyword evidence="5" id="KW-0800">Toxin</keyword>
<dbReference type="Pfam" id="PF12796">
    <property type="entry name" value="Ank_2"/>
    <property type="match status" value="1"/>
</dbReference>
<dbReference type="SMART" id="SM00248">
    <property type="entry name" value="ANK"/>
    <property type="match status" value="5"/>
</dbReference>
<sequence length="257" mass="28520">MALLLEIKNENWVKVKELLESGADINIKTKRGNSPLHLSARKGHQDLVQYLVEAGADVNSLNGYRQSPLHYAILGHELSIASYLIDEGADVNIKDIGNWVPLLYAITYWVQSADINARDNAGDTVLSLAINYGNYKIISLLVGAGIQVDVEYKDCFNIITLAALKAMWCEITVLKIILRAAHDIDLVQLLQYSPGADINARDNAVEAGIQVDVEYKDCFNIITLAALKATWYETTILKIILRAAHDIDLVQLLQYSP</sequence>
<evidence type="ECO:0000256" key="4">
    <source>
        <dbReference type="ARBA" id="ARBA00022737"/>
    </source>
</evidence>
<gene>
    <name evidence="9" type="ORF">LAZ67_6000035</name>
</gene>
<keyword evidence="10" id="KW-1185">Reference proteome</keyword>
<protein>
    <recommendedName>
        <fullName evidence="11">Ankyrin repeat protein</fullName>
    </recommendedName>
</protein>
<comment type="subcellular location">
    <subcellularLocation>
        <location evidence="1">Target cell membrane</location>
    </subcellularLocation>
</comment>
<name>A0ABY6KLS1_9ARAC</name>
<reference evidence="9 10" key="1">
    <citation type="submission" date="2022-01" db="EMBL/GenBank/DDBJ databases">
        <title>A chromosomal length assembly of Cordylochernes scorpioides.</title>
        <authorList>
            <person name="Zeh D."/>
            <person name="Zeh J."/>
        </authorList>
    </citation>
    <scope>NUCLEOTIDE SEQUENCE [LARGE SCALE GENOMIC DNA]</scope>
    <source>
        <strain evidence="9">IN4F17</strain>
        <tissue evidence="9">Whole Body</tissue>
    </source>
</reference>
<evidence type="ECO:0000256" key="7">
    <source>
        <dbReference type="ARBA" id="ARBA00023298"/>
    </source>
</evidence>
<dbReference type="PROSITE" id="PS50088">
    <property type="entry name" value="ANK_REPEAT"/>
    <property type="match status" value="3"/>
</dbReference>
<evidence type="ECO:0000256" key="2">
    <source>
        <dbReference type="ARBA" id="ARBA00022483"/>
    </source>
</evidence>
<keyword evidence="4" id="KW-0677">Repeat</keyword>
<keyword evidence="5" id="KW-0528">Neurotoxin</keyword>
<dbReference type="PRINTS" id="PR01415">
    <property type="entry name" value="ANKYRIN"/>
</dbReference>
<evidence type="ECO:0000256" key="6">
    <source>
        <dbReference type="ARBA" id="ARBA00023043"/>
    </source>
</evidence>
<feature type="repeat" description="ANK" evidence="8">
    <location>
        <begin position="121"/>
        <end position="153"/>
    </location>
</feature>
<dbReference type="EMBL" id="CP092868">
    <property type="protein sequence ID" value="UYV68525.1"/>
    <property type="molecule type" value="Genomic_DNA"/>
</dbReference>
<evidence type="ECO:0000256" key="3">
    <source>
        <dbReference type="ARBA" id="ARBA00022537"/>
    </source>
</evidence>
<dbReference type="PANTHER" id="PTHR24126:SF14">
    <property type="entry name" value="ANK_REP_REGION DOMAIN-CONTAINING PROTEIN"/>
    <property type="match status" value="1"/>
</dbReference>